<keyword evidence="2" id="KW-0677">Repeat</keyword>
<dbReference type="EMBL" id="JAMQYH010000003">
    <property type="protein sequence ID" value="KAJ1694160.1"/>
    <property type="molecule type" value="Genomic_DNA"/>
</dbReference>
<dbReference type="SUPFAM" id="SSF48452">
    <property type="entry name" value="TPR-like"/>
    <property type="match status" value="1"/>
</dbReference>
<evidence type="ECO:0008006" key="7">
    <source>
        <dbReference type="Google" id="ProtNLM"/>
    </source>
</evidence>
<accession>A0A9Q0CI17</accession>
<evidence type="ECO:0000256" key="1">
    <source>
        <dbReference type="ARBA" id="ARBA00007626"/>
    </source>
</evidence>
<feature type="repeat" description="PPR" evidence="4">
    <location>
        <begin position="140"/>
        <end position="174"/>
    </location>
</feature>
<evidence type="ECO:0000256" key="3">
    <source>
        <dbReference type="ARBA" id="ARBA00022946"/>
    </source>
</evidence>
<reference evidence="5" key="1">
    <citation type="journal article" date="2022" name="Cell">
        <title>Repeat-based holocentromeres influence genome architecture and karyotype evolution.</title>
        <authorList>
            <person name="Hofstatter P.G."/>
            <person name="Thangavel G."/>
            <person name="Lux T."/>
            <person name="Neumann P."/>
            <person name="Vondrak T."/>
            <person name="Novak P."/>
            <person name="Zhang M."/>
            <person name="Costa L."/>
            <person name="Castellani M."/>
            <person name="Scott A."/>
            <person name="Toegelov H."/>
            <person name="Fuchs J."/>
            <person name="Mata-Sucre Y."/>
            <person name="Dias Y."/>
            <person name="Vanzela A.L.L."/>
            <person name="Huettel B."/>
            <person name="Almeida C.C.S."/>
            <person name="Simkova H."/>
            <person name="Souza G."/>
            <person name="Pedrosa-Harand A."/>
            <person name="Macas J."/>
            <person name="Mayer K.F.X."/>
            <person name="Houben A."/>
            <person name="Marques A."/>
        </authorList>
    </citation>
    <scope>NUCLEOTIDE SEQUENCE</scope>
    <source>
        <strain evidence="5">RhyBre1mFocal</strain>
    </source>
</reference>
<dbReference type="InterPro" id="IPR011990">
    <property type="entry name" value="TPR-like_helical_dom_sf"/>
</dbReference>
<dbReference type="Pfam" id="PF01535">
    <property type="entry name" value="PPR"/>
    <property type="match status" value="3"/>
</dbReference>
<sequence length="511" mass="58503">MNAAVLTIARRLRRTLQTTLQSQSQFSTSARRYNPRKPERRLQSIIFPVASPSANLVPEIERWIEKGNTVQPYDLQLVIKGLRRLRRFRQALEVSEWMKTKSNLPFRPGDHAVQLDLIGVVHGMSSAEDYFNKLPQEHKTEKAYGALLNCYVRERQVDKALAHMNKMKQLGLAYAPLPYNNIMNLYAATGQHEKVYSVLSQMKEDGVFPDNLSYRICIVSCGARSDVSGMKKLLQEMEQQPQIVMDWNTYTAVANVYLNSGFPTWAVLALEKAEKKMNKSDSVAYNHLISLYARLCDKRQVQRLWELQKNNCKRPINRDYLIMLSALVKLDDIKEAEVLLKQWYSSLNILDFRVPNILFRAYQTSGQLEKAEALLDQFVKEGKKPHSNSWGIVAAGYAAQGEMDKAHAMMKNALCVYMPNLGWTPNHKLVNEILYYLGENGDLKDVETFIELLKVARPMDSDMYYPLIKARIRAGKEVNDLLKGMKDDGVKESEDIKEVLSSAEKRVIGRS</sequence>
<dbReference type="GO" id="GO:0005739">
    <property type="term" value="C:mitochondrion"/>
    <property type="evidence" value="ECO:0007669"/>
    <property type="project" value="TreeGrafter"/>
</dbReference>
<proteinExistence type="inferred from homology"/>
<gene>
    <name evidence="5" type="ORF">LUZ63_010858</name>
</gene>
<dbReference type="Pfam" id="PF13041">
    <property type="entry name" value="PPR_2"/>
    <property type="match status" value="1"/>
</dbReference>
<dbReference type="PANTHER" id="PTHR45717">
    <property type="entry name" value="OS12G0527900 PROTEIN"/>
    <property type="match status" value="1"/>
</dbReference>
<dbReference type="Gene3D" id="1.25.40.10">
    <property type="entry name" value="Tetratricopeptide repeat domain"/>
    <property type="match status" value="3"/>
</dbReference>
<feature type="repeat" description="PPR" evidence="4">
    <location>
        <begin position="351"/>
        <end position="385"/>
    </location>
</feature>
<dbReference type="OrthoDB" id="429961at2759"/>
<dbReference type="Proteomes" id="UP001151287">
    <property type="component" value="Unassembled WGS sequence"/>
</dbReference>
<keyword evidence="3" id="KW-0809">Transit peptide</keyword>
<dbReference type="AlphaFoldDB" id="A0A9Q0CI17"/>
<evidence type="ECO:0000256" key="4">
    <source>
        <dbReference type="PROSITE-ProRule" id="PRU00708"/>
    </source>
</evidence>
<dbReference type="NCBIfam" id="TIGR00756">
    <property type="entry name" value="PPR"/>
    <property type="match status" value="2"/>
</dbReference>
<dbReference type="PANTHER" id="PTHR45717:SF20">
    <property type="entry name" value="OS07G0598500 PROTEIN"/>
    <property type="match status" value="1"/>
</dbReference>
<evidence type="ECO:0000256" key="2">
    <source>
        <dbReference type="ARBA" id="ARBA00022737"/>
    </source>
</evidence>
<organism evidence="5 6">
    <name type="scientific">Rhynchospora breviuscula</name>
    <dbReference type="NCBI Taxonomy" id="2022672"/>
    <lineage>
        <taxon>Eukaryota</taxon>
        <taxon>Viridiplantae</taxon>
        <taxon>Streptophyta</taxon>
        <taxon>Embryophyta</taxon>
        <taxon>Tracheophyta</taxon>
        <taxon>Spermatophyta</taxon>
        <taxon>Magnoliopsida</taxon>
        <taxon>Liliopsida</taxon>
        <taxon>Poales</taxon>
        <taxon>Cyperaceae</taxon>
        <taxon>Cyperoideae</taxon>
        <taxon>Rhynchosporeae</taxon>
        <taxon>Rhynchospora</taxon>
    </lineage>
</organism>
<dbReference type="InterPro" id="IPR002885">
    <property type="entry name" value="PPR_rpt"/>
</dbReference>
<name>A0A9Q0CI17_9POAL</name>
<feature type="repeat" description="PPR" evidence="4">
    <location>
        <begin position="175"/>
        <end position="209"/>
    </location>
</feature>
<dbReference type="GO" id="GO:0003729">
    <property type="term" value="F:mRNA binding"/>
    <property type="evidence" value="ECO:0007669"/>
    <property type="project" value="UniProtKB-ARBA"/>
</dbReference>
<keyword evidence="6" id="KW-1185">Reference proteome</keyword>
<protein>
    <recommendedName>
        <fullName evidence="7">Pentatricopeptide repeat-containing protein</fullName>
    </recommendedName>
</protein>
<comment type="similarity">
    <text evidence="1">Belongs to the PPR family. P subfamily.</text>
</comment>
<comment type="caution">
    <text evidence="5">The sequence shown here is derived from an EMBL/GenBank/DDBJ whole genome shotgun (WGS) entry which is preliminary data.</text>
</comment>
<dbReference type="PROSITE" id="PS51375">
    <property type="entry name" value="PPR"/>
    <property type="match status" value="3"/>
</dbReference>
<evidence type="ECO:0000313" key="5">
    <source>
        <dbReference type="EMBL" id="KAJ1694160.1"/>
    </source>
</evidence>
<evidence type="ECO:0000313" key="6">
    <source>
        <dbReference type="Proteomes" id="UP001151287"/>
    </source>
</evidence>